<protein>
    <submittedName>
        <fullName evidence="2">Uncharacterized protein</fullName>
    </submittedName>
</protein>
<evidence type="ECO:0000313" key="3">
    <source>
        <dbReference type="Proteomes" id="UP000297245"/>
    </source>
</evidence>
<dbReference type="EMBL" id="ML179845">
    <property type="protein sequence ID" value="THU81059.1"/>
    <property type="molecule type" value="Genomic_DNA"/>
</dbReference>
<gene>
    <name evidence="2" type="ORF">K435DRAFT_972486</name>
</gene>
<dbReference type="Proteomes" id="UP000297245">
    <property type="component" value="Unassembled WGS sequence"/>
</dbReference>
<accession>A0A4S8KYE1</accession>
<reference evidence="2 3" key="1">
    <citation type="journal article" date="2019" name="Nat. Ecol. Evol.">
        <title>Megaphylogeny resolves global patterns of mushroom evolution.</title>
        <authorList>
            <person name="Varga T."/>
            <person name="Krizsan K."/>
            <person name="Foldi C."/>
            <person name="Dima B."/>
            <person name="Sanchez-Garcia M."/>
            <person name="Sanchez-Ramirez S."/>
            <person name="Szollosi G.J."/>
            <person name="Szarkandi J.G."/>
            <person name="Papp V."/>
            <person name="Albert L."/>
            <person name="Andreopoulos W."/>
            <person name="Angelini C."/>
            <person name="Antonin V."/>
            <person name="Barry K.W."/>
            <person name="Bougher N.L."/>
            <person name="Buchanan P."/>
            <person name="Buyck B."/>
            <person name="Bense V."/>
            <person name="Catcheside P."/>
            <person name="Chovatia M."/>
            <person name="Cooper J."/>
            <person name="Damon W."/>
            <person name="Desjardin D."/>
            <person name="Finy P."/>
            <person name="Geml J."/>
            <person name="Haridas S."/>
            <person name="Hughes K."/>
            <person name="Justo A."/>
            <person name="Karasinski D."/>
            <person name="Kautmanova I."/>
            <person name="Kiss B."/>
            <person name="Kocsube S."/>
            <person name="Kotiranta H."/>
            <person name="LaButti K.M."/>
            <person name="Lechner B.E."/>
            <person name="Liimatainen K."/>
            <person name="Lipzen A."/>
            <person name="Lukacs Z."/>
            <person name="Mihaltcheva S."/>
            <person name="Morgado L.N."/>
            <person name="Niskanen T."/>
            <person name="Noordeloos M.E."/>
            <person name="Ohm R.A."/>
            <person name="Ortiz-Santana B."/>
            <person name="Ovrebo C."/>
            <person name="Racz N."/>
            <person name="Riley R."/>
            <person name="Savchenko A."/>
            <person name="Shiryaev A."/>
            <person name="Soop K."/>
            <person name="Spirin V."/>
            <person name="Szebenyi C."/>
            <person name="Tomsovsky M."/>
            <person name="Tulloss R.E."/>
            <person name="Uehling J."/>
            <person name="Grigoriev I.V."/>
            <person name="Vagvolgyi C."/>
            <person name="Papp T."/>
            <person name="Martin F.M."/>
            <person name="Miettinen O."/>
            <person name="Hibbett D.S."/>
            <person name="Nagy L.G."/>
        </authorList>
    </citation>
    <scope>NUCLEOTIDE SEQUENCE [LARGE SCALE GENOMIC DNA]</scope>
    <source>
        <strain evidence="2 3">CBS 962.96</strain>
    </source>
</reference>
<sequence length="349" mass="38917">MTSPTDILLNLNSPSTQPASAQSPESITGTLTARSVEGYRAPGIERVNKRLPPDKIEQEMRSRRFNIAVDSVYYYSVMGGTDSRCAVLLTTNLDLRDSDKFAFARVPLVATSDPNLGSRSSDINTENGPSVGFFEHFPVHDEYLEVRRKSGTKDIYVKPTLRVDVIGAGAELSGVGRTEHQNLDKSYCISLKSTKFEPANAPRTIQWTYEDQNAVFYPHTIQLLVIVNKIDRSSTSVLFPFDLTLKKDLVVELHSHYLRGIWDSVVRLIGKPMNHEGWRFRIKGNYKCELVKAALHEARNIDLSQSHPTLYGLHAGATSWIRAQTTGFVLQSANRPSEASINESQSSTS</sequence>
<keyword evidence="3" id="KW-1185">Reference proteome</keyword>
<dbReference type="AlphaFoldDB" id="A0A4S8KYE1"/>
<name>A0A4S8KYE1_DENBC</name>
<evidence type="ECO:0000313" key="2">
    <source>
        <dbReference type="EMBL" id="THU81059.1"/>
    </source>
</evidence>
<proteinExistence type="predicted"/>
<feature type="compositionally biased region" description="Low complexity" evidence="1">
    <location>
        <begin position="13"/>
        <end position="26"/>
    </location>
</feature>
<evidence type="ECO:0000256" key="1">
    <source>
        <dbReference type="SAM" id="MobiDB-lite"/>
    </source>
</evidence>
<organism evidence="2 3">
    <name type="scientific">Dendrothele bispora (strain CBS 962.96)</name>
    <dbReference type="NCBI Taxonomy" id="1314807"/>
    <lineage>
        <taxon>Eukaryota</taxon>
        <taxon>Fungi</taxon>
        <taxon>Dikarya</taxon>
        <taxon>Basidiomycota</taxon>
        <taxon>Agaricomycotina</taxon>
        <taxon>Agaricomycetes</taxon>
        <taxon>Agaricomycetidae</taxon>
        <taxon>Agaricales</taxon>
        <taxon>Agaricales incertae sedis</taxon>
        <taxon>Dendrothele</taxon>
    </lineage>
</organism>
<feature type="region of interest" description="Disordered" evidence="1">
    <location>
        <begin position="1"/>
        <end position="27"/>
    </location>
</feature>
<dbReference type="OrthoDB" id="3060222at2759"/>